<dbReference type="Proteomes" id="UP000014500">
    <property type="component" value="Unassembled WGS sequence"/>
</dbReference>
<protein>
    <submittedName>
        <fullName evidence="1">Uncharacterized protein</fullName>
    </submittedName>
</protein>
<accession>T1IWU4</accession>
<dbReference type="AlphaFoldDB" id="T1IWU4"/>
<reference evidence="1" key="2">
    <citation type="submission" date="2015-02" db="UniProtKB">
        <authorList>
            <consortium name="EnsemblMetazoa"/>
        </authorList>
    </citation>
    <scope>IDENTIFICATION</scope>
</reference>
<proteinExistence type="predicted"/>
<dbReference type="EnsemblMetazoa" id="SMAR005670-RA">
    <property type="protein sequence ID" value="SMAR005670-PA"/>
    <property type="gene ID" value="SMAR005670"/>
</dbReference>
<organism evidence="1 2">
    <name type="scientific">Strigamia maritima</name>
    <name type="common">European centipede</name>
    <name type="synonym">Geophilus maritimus</name>
    <dbReference type="NCBI Taxonomy" id="126957"/>
    <lineage>
        <taxon>Eukaryota</taxon>
        <taxon>Metazoa</taxon>
        <taxon>Ecdysozoa</taxon>
        <taxon>Arthropoda</taxon>
        <taxon>Myriapoda</taxon>
        <taxon>Chilopoda</taxon>
        <taxon>Pleurostigmophora</taxon>
        <taxon>Geophilomorpha</taxon>
        <taxon>Linotaeniidae</taxon>
        <taxon>Strigamia</taxon>
    </lineage>
</organism>
<reference evidence="2" key="1">
    <citation type="submission" date="2011-05" db="EMBL/GenBank/DDBJ databases">
        <authorList>
            <person name="Richards S.R."/>
            <person name="Qu J."/>
            <person name="Jiang H."/>
            <person name="Jhangiani S.N."/>
            <person name="Agravi P."/>
            <person name="Goodspeed R."/>
            <person name="Gross S."/>
            <person name="Mandapat C."/>
            <person name="Jackson L."/>
            <person name="Mathew T."/>
            <person name="Pu L."/>
            <person name="Thornton R."/>
            <person name="Saada N."/>
            <person name="Wilczek-Boney K.B."/>
            <person name="Lee S."/>
            <person name="Kovar C."/>
            <person name="Wu Y."/>
            <person name="Scherer S.E."/>
            <person name="Worley K.C."/>
            <person name="Muzny D.M."/>
            <person name="Gibbs R."/>
        </authorList>
    </citation>
    <scope>NUCLEOTIDE SEQUENCE</scope>
    <source>
        <strain evidence="2">Brora</strain>
    </source>
</reference>
<dbReference type="HOGENOM" id="CLU_2707948_0_0_1"/>
<evidence type="ECO:0000313" key="1">
    <source>
        <dbReference type="EnsemblMetazoa" id="SMAR005670-PA"/>
    </source>
</evidence>
<sequence>MAIEAAYAVSAILISYLRTVFKAESLFWCGLGFRLRLEKCCLPDVKIKQKSPNWSILSCDYDRMKLPTKREVI</sequence>
<name>T1IWU4_STRMM</name>
<dbReference type="EMBL" id="JH431630">
    <property type="status" value="NOT_ANNOTATED_CDS"/>
    <property type="molecule type" value="Genomic_DNA"/>
</dbReference>
<evidence type="ECO:0000313" key="2">
    <source>
        <dbReference type="Proteomes" id="UP000014500"/>
    </source>
</evidence>
<keyword evidence="2" id="KW-1185">Reference proteome</keyword>